<accession>A0ABQ1AAA4</accession>
<keyword evidence="1" id="KW-0805">Transcription regulation</keyword>
<dbReference type="Proteomes" id="UP000465220">
    <property type="component" value="Unassembled WGS sequence"/>
</dbReference>
<dbReference type="InterPro" id="IPR036864">
    <property type="entry name" value="Zn2-C6_fun-type_DNA-bd_sf"/>
</dbReference>
<gene>
    <name evidence="7" type="ORF">IFM60648_04931</name>
</gene>
<name>A0ABQ1AAA4_ASPLE</name>
<evidence type="ECO:0000256" key="5">
    <source>
        <dbReference type="SAM" id="MobiDB-lite"/>
    </source>
</evidence>
<keyword evidence="2" id="KW-0238">DNA-binding</keyword>
<feature type="region of interest" description="Disordered" evidence="5">
    <location>
        <begin position="1"/>
        <end position="24"/>
    </location>
</feature>
<feature type="region of interest" description="Disordered" evidence="5">
    <location>
        <begin position="56"/>
        <end position="85"/>
    </location>
</feature>
<proteinExistence type="predicted"/>
<evidence type="ECO:0000256" key="4">
    <source>
        <dbReference type="ARBA" id="ARBA00023242"/>
    </source>
</evidence>
<evidence type="ECO:0000313" key="8">
    <source>
        <dbReference type="Proteomes" id="UP000465220"/>
    </source>
</evidence>
<evidence type="ECO:0000256" key="2">
    <source>
        <dbReference type="ARBA" id="ARBA00023125"/>
    </source>
</evidence>
<dbReference type="SUPFAM" id="SSF57701">
    <property type="entry name" value="Zn2/Cys6 DNA-binding domain"/>
    <property type="match status" value="1"/>
</dbReference>
<keyword evidence="8" id="KW-1185">Reference proteome</keyword>
<dbReference type="InterPro" id="IPR001138">
    <property type="entry name" value="Zn2Cys6_DnaBD"/>
</dbReference>
<dbReference type="CDD" id="cd00067">
    <property type="entry name" value="GAL4"/>
    <property type="match status" value="1"/>
</dbReference>
<feature type="domain" description="Zn(2)-C6 fungal-type" evidence="6">
    <location>
        <begin position="23"/>
        <end position="54"/>
    </location>
</feature>
<keyword evidence="3" id="KW-0804">Transcription</keyword>
<dbReference type="Pfam" id="PF00172">
    <property type="entry name" value="Zn_clus"/>
    <property type="match status" value="1"/>
</dbReference>
<organism evidence="7 8">
    <name type="scientific">Aspergillus lentulus</name>
    <dbReference type="NCBI Taxonomy" id="293939"/>
    <lineage>
        <taxon>Eukaryota</taxon>
        <taxon>Fungi</taxon>
        <taxon>Dikarya</taxon>
        <taxon>Ascomycota</taxon>
        <taxon>Pezizomycotina</taxon>
        <taxon>Eurotiomycetes</taxon>
        <taxon>Eurotiomycetidae</taxon>
        <taxon>Eurotiales</taxon>
        <taxon>Aspergillaceae</taxon>
        <taxon>Aspergillus</taxon>
        <taxon>Aspergillus subgen. Fumigati</taxon>
    </lineage>
</organism>
<comment type="caution">
    <text evidence="7">The sequence shown here is derived from an EMBL/GenBank/DDBJ whole genome shotgun (WGS) entry which is preliminary data.</text>
</comment>
<evidence type="ECO:0000256" key="1">
    <source>
        <dbReference type="ARBA" id="ARBA00023015"/>
    </source>
</evidence>
<dbReference type="Gene3D" id="4.10.240.10">
    <property type="entry name" value="Zn(2)-C6 fungal-type DNA-binding domain"/>
    <property type="match status" value="1"/>
</dbReference>
<evidence type="ECO:0000259" key="6">
    <source>
        <dbReference type="PROSITE" id="PS50048"/>
    </source>
</evidence>
<dbReference type="PROSITE" id="PS50048">
    <property type="entry name" value="ZN2_CY6_FUNGAL_2"/>
    <property type="match status" value="1"/>
</dbReference>
<evidence type="ECO:0000256" key="3">
    <source>
        <dbReference type="ARBA" id="ARBA00023163"/>
    </source>
</evidence>
<protein>
    <recommendedName>
        <fullName evidence="6">Zn(2)-C6 fungal-type domain-containing protein</fullName>
    </recommendedName>
</protein>
<dbReference type="SMART" id="SM00066">
    <property type="entry name" value="GAL4"/>
    <property type="match status" value="1"/>
</dbReference>
<evidence type="ECO:0000313" key="7">
    <source>
        <dbReference type="EMBL" id="GFF77335.1"/>
    </source>
</evidence>
<keyword evidence="4" id="KW-0539">Nucleus</keyword>
<sequence length="107" mass="11491">MASDTETEMGDTAKRGSQPQKAACDECRRRKQRCDGKKPQCSVCRDTGVLEAMLKARSSPHREEPLETTGNNGDGVLAASGAKESALVSTRPFGQHVPLSPILHAEL</sequence>
<reference evidence="7 8" key="1">
    <citation type="submission" date="2020-01" db="EMBL/GenBank/DDBJ databases">
        <title>Draft genome sequence of Aspergillus lentulus IFM 60648.</title>
        <authorList>
            <person name="Takahashi H."/>
            <person name="Yaguchi T."/>
        </authorList>
    </citation>
    <scope>NUCLEOTIDE SEQUENCE [LARGE SCALE GENOMIC DNA]</scope>
    <source>
        <strain evidence="7 8">IFM 60648</strain>
    </source>
</reference>
<dbReference type="EMBL" id="BLKI01000024">
    <property type="protein sequence ID" value="GFF77335.1"/>
    <property type="molecule type" value="Genomic_DNA"/>
</dbReference>